<dbReference type="InterPro" id="IPR006578">
    <property type="entry name" value="MADF-dom"/>
</dbReference>
<dbReference type="Proteomes" id="UP001652661">
    <property type="component" value="Chromosome 3L"/>
</dbReference>
<dbReference type="PROSITE" id="PS51029">
    <property type="entry name" value="MADF"/>
    <property type="match status" value="1"/>
</dbReference>
<dbReference type="PANTHER" id="PTHR12243">
    <property type="entry name" value="MADF DOMAIN TRANSCRIPTION FACTOR"/>
    <property type="match status" value="1"/>
</dbReference>
<dbReference type="GeneID" id="108077518"/>
<sequence>MWDFNIRLIELVRANPNLYERELRSTPYDTNKKRKTEIWRSISASLKTDVNTCISTWNHLVAKLRRESEKEKAGGAGSDWSLLPHMRFLQQPHHAGNHRSVVDTNWQSLKPQSPIEEVHNEEDPLQEAMDEQLASAGAAAPAQPLPPAANHAPAAPPPTAAPVSAELLKRIEALLEGLGDANRVKAEKRILAYLCKCNLRALNEEQIDDIII</sequence>
<gene>
    <name evidence="4" type="primary">LOC108077518</name>
</gene>
<name>A0A6P4IDM5_DROKI</name>
<dbReference type="OrthoDB" id="10262320at2759"/>
<proteinExistence type="predicted"/>
<feature type="domain" description="MADF" evidence="2">
    <location>
        <begin position="7"/>
        <end position="94"/>
    </location>
</feature>
<feature type="region of interest" description="Disordered" evidence="1">
    <location>
        <begin position="116"/>
        <end position="160"/>
    </location>
</feature>
<dbReference type="AlphaFoldDB" id="A0A6P4IDM5"/>
<dbReference type="GO" id="GO:0005667">
    <property type="term" value="C:transcription regulator complex"/>
    <property type="evidence" value="ECO:0007669"/>
    <property type="project" value="TreeGrafter"/>
</dbReference>
<protein>
    <recommendedName>
        <fullName evidence="2">MADF domain-containing protein</fullName>
    </recommendedName>
</protein>
<dbReference type="GO" id="GO:0006357">
    <property type="term" value="P:regulation of transcription by RNA polymerase II"/>
    <property type="evidence" value="ECO:0007669"/>
    <property type="project" value="TreeGrafter"/>
</dbReference>
<reference evidence="4" key="1">
    <citation type="submission" date="2025-08" db="UniProtKB">
        <authorList>
            <consortium name="RefSeq"/>
        </authorList>
    </citation>
    <scope>IDENTIFICATION</scope>
    <source>
        <strain evidence="4">14028-0561.14</strain>
        <tissue evidence="4">Whole fly</tissue>
    </source>
</reference>
<dbReference type="Pfam" id="PF10545">
    <property type="entry name" value="MADF_DNA_bdg"/>
    <property type="match status" value="1"/>
</dbReference>
<organism evidence="3 4">
    <name type="scientific">Drosophila kikkawai</name>
    <name type="common">Fruit fly</name>
    <dbReference type="NCBI Taxonomy" id="30033"/>
    <lineage>
        <taxon>Eukaryota</taxon>
        <taxon>Metazoa</taxon>
        <taxon>Ecdysozoa</taxon>
        <taxon>Arthropoda</taxon>
        <taxon>Hexapoda</taxon>
        <taxon>Insecta</taxon>
        <taxon>Pterygota</taxon>
        <taxon>Neoptera</taxon>
        <taxon>Endopterygota</taxon>
        <taxon>Diptera</taxon>
        <taxon>Brachycera</taxon>
        <taxon>Muscomorpha</taxon>
        <taxon>Ephydroidea</taxon>
        <taxon>Drosophilidae</taxon>
        <taxon>Drosophila</taxon>
        <taxon>Sophophora</taxon>
    </lineage>
</organism>
<accession>A0A6P4IDM5</accession>
<evidence type="ECO:0000256" key="1">
    <source>
        <dbReference type="SAM" id="MobiDB-lite"/>
    </source>
</evidence>
<dbReference type="OMA" id="AYLCKCN"/>
<evidence type="ECO:0000313" key="4">
    <source>
        <dbReference type="RefSeq" id="XP_017026370.1"/>
    </source>
</evidence>
<dbReference type="PANTHER" id="PTHR12243:SF69">
    <property type="entry name" value="SI:CH73-59F11.3"/>
    <property type="match status" value="1"/>
</dbReference>
<dbReference type="RefSeq" id="XP_017026370.1">
    <property type="nucleotide sequence ID" value="XM_017170881.2"/>
</dbReference>
<dbReference type="GO" id="GO:0005634">
    <property type="term" value="C:nucleus"/>
    <property type="evidence" value="ECO:0007669"/>
    <property type="project" value="TreeGrafter"/>
</dbReference>
<dbReference type="InterPro" id="IPR039353">
    <property type="entry name" value="TF_Adf1"/>
</dbReference>
<evidence type="ECO:0000313" key="3">
    <source>
        <dbReference type="Proteomes" id="UP001652661"/>
    </source>
</evidence>
<keyword evidence="3" id="KW-1185">Reference proteome</keyword>
<dbReference type="SMART" id="SM00595">
    <property type="entry name" value="MADF"/>
    <property type="match status" value="1"/>
</dbReference>
<evidence type="ECO:0000259" key="2">
    <source>
        <dbReference type="PROSITE" id="PS51029"/>
    </source>
</evidence>
<feature type="compositionally biased region" description="Low complexity" evidence="1">
    <location>
        <begin position="134"/>
        <end position="153"/>
    </location>
</feature>